<sequence>MNKIKQHLLFLFCSSSLLILPSCDNEEREMYEVDRIVGSWKLVEVYSVDASGHGEWTPAEYSYSYNFNEDGTFTSTRFSQCTTGNYSIYTDELALDFECTSTGMGIASASSTYIEEFDYEGNNVIFIPTYPACDQGCRLKFEPAN</sequence>
<evidence type="ECO:0000313" key="2">
    <source>
        <dbReference type="EMBL" id="ORL47075.1"/>
    </source>
</evidence>
<organism evidence="2 3">
    <name type="scientific">Zunongwangia atlantica 22II14-10F7</name>
    <dbReference type="NCBI Taxonomy" id="1185767"/>
    <lineage>
        <taxon>Bacteria</taxon>
        <taxon>Pseudomonadati</taxon>
        <taxon>Bacteroidota</taxon>
        <taxon>Flavobacteriia</taxon>
        <taxon>Flavobacteriales</taxon>
        <taxon>Flavobacteriaceae</taxon>
        <taxon>Zunongwangia</taxon>
    </lineage>
</organism>
<dbReference type="Pfam" id="PF13648">
    <property type="entry name" value="Lipocalin_4"/>
    <property type="match status" value="1"/>
</dbReference>
<dbReference type="Proteomes" id="UP000192746">
    <property type="component" value="Unassembled WGS sequence"/>
</dbReference>
<keyword evidence="3" id="KW-1185">Reference proteome</keyword>
<gene>
    <name evidence="2" type="ORF">IIF7_03626</name>
</gene>
<dbReference type="STRING" id="1185767.IIF7_03626"/>
<protein>
    <recommendedName>
        <fullName evidence="1">Lipocalin-like domain-containing protein</fullName>
    </recommendedName>
</protein>
<dbReference type="AlphaFoldDB" id="A0A1Y1T948"/>
<comment type="caution">
    <text evidence="2">The sequence shown here is derived from an EMBL/GenBank/DDBJ whole genome shotgun (WGS) entry which is preliminary data.</text>
</comment>
<evidence type="ECO:0000313" key="3">
    <source>
        <dbReference type="Proteomes" id="UP000192746"/>
    </source>
</evidence>
<feature type="domain" description="Lipocalin-like" evidence="1">
    <location>
        <begin position="36"/>
        <end position="100"/>
    </location>
</feature>
<dbReference type="OrthoDB" id="708275at2"/>
<evidence type="ECO:0000259" key="1">
    <source>
        <dbReference type="Pfam" id="PF13648"/>
    </source>
</evidence>
<dbReference type="InterPro" id="IPR024311">
    <property type="entry name" value="Lipocalin-like"/>
</dbReference>
<proteinExistence type="predicted"/>
<name>A0A1Y1T948_9FLAO</name>
<dbReference type="RefSeq" id="WP_084840306.1">
    <property type="nucleotide sequence ID" value="NZ_ARYN01000002.1"/>
</dbReference>
<reference evidence="2 3" key="1">
    <citation type="submission" date="2013-04" db="EMBL/GenBank/DDBJ databases">
        <title>Zunongwangia sp. 22II14-10F7 Genome Sequencing.</title>
        <authorList>
            <person name="Lai Q."/>
            <person name="Shao Z."/>
        </authorList>
    </citation>
    <scope>NUCLEOTIDE SEQUENCE [LARGE SCALE GENOMIC DNA]</scope>
    <source>
        <strain evidence="2 3">22II14-10F7</strain>
    </source>
</reference>
<dbReference type="EMBL" id="ARYN01000002">
    <property type="protein sequence ID" value="ORL47075.1"/>
    <property type="molecule type" value="Genomic_DNA"/>
</dbReference>
<accession>A0A1Y1T948</accession>